<feature type="domain" description="F-box" evidence="2">
    <location>
        <begin position="2"/>
        <end position="36"/>
    </location>
</feature>
<feature type="domain" description="F-box associated beta-propeller type 1" evidence="3">
    <location>
        <begin position="48"/>
        <end position="371"/>
    </location>
</feature>
<dbReference type="OrthoDB" id="1052600at2759"/>
<keyword evidence="5" id="KW-1185">Reference proteome</keyword>
<reference evidence="4 5" key="1">
    <citation type="submission" date="2020-12" db="EMBL/GenBank/DDBJ databases">
        <title>Concerted genomic and epigenomic changes stabilize Arabidopsis allopolyploids.</title>
        <authorList>
            <person name="Chen Z."/>
        </authorList>
    </citation>
    <scope>NUCLEOTIDE SEQUENCE [LARGE SCALE GENOMIC DNA]</scope>
    <source>
        <strain evidence="4">As9502</strain>
        <tissue evidence="4">Leaf</tissue>
    </source>
</reference>
<feature type="region of interest" description="Disordered" evidence="1">
    <location>
        <begin position="374"/>
        <end position="401"/>
    </location>
</feature>
<protein>
    <submittedName>
        <fullName evidence="4">F-box associated interaction domain</fullName>
    </submittedName>
</protein>
<name>A0A8T2B7A2_ARASU</name>
<organism evidence="4 5">
    <name type="scientific">Arabidopsis suecica</name>
    <name type="common">Swedish thale-cress</name>
    <name type="synonym">Cardaminopsis suecica</name>
    <dbReference type="NCBI Taxonomy" id="45249"/>
    <lineage>
        <taxon>Eukaryota</taxon>
        <taxon>Viridiplantae</taxon>
        <taxon>Streptophyta</taxon>
        <taxon>Embryophyta</taxon>
        <taxon>Tracheophyta</taxon>
        <taxon>Spermatophyta</taxon>
        <taxon>Magnoliopsida</taxon>
        <taxon>eudicotyledons</taxon>
        <taxon>Gunneridae</taxon>
        <taxon>Pentapetalae</taxon>
        <taxon>rosids</taxon>
        <taxon>malvids</taxon>
        <taxon>Brassicales</taxon>
        <taxon>Brassicaceae</taxon>
        <taxon>Camelineae</taxon>
        <taxon>Arabidopsis</taxon>
    </lineage>
</organism>
<evidence type="ECO:0000259" key="2">
    <source>
        <dbReference type="Pfam" id="PF00646"/>
    </source>
</evidence>
<comment type="caution">
    <text evidence="4">The sequence shown here is derived from an EMBL/GenBank/DDBJ whole genome shotgun (WGS) entry which is preliminary data.</text>
</comment>
<dbReference type="InterPro" id="IPR017451">
    <property type="entry name" value="F-box-assoc_interact_dom"/>
</dbReference>
<dbReference type="Pfam" id="PF07734">
    <property type="entry name" value="FBA_1"/>
    <property type="match status" value="1"/>
</dbReference>
<proteinExistence type="predicted"/>
<accession>A0A8T2B7A2</accession>
<dbReference type="InterPro" id="IPR001810">
    <property type="entry name" value="F-box_dom"/>
</dbReference>
<evidence type="ECO:0000256" key="1">
    <source>
        <dbReference type="SAM" id="MobiDB-lite"/>
    </source>
</evidence>
<feature type="compositionally biased region" description="Basic residues" evidence="1">
    <location>
        <begin position="376"/>
        <end position="394"/>
    </location>
</feature>
<evidence type="ECO:0000313" key="4">
    <source>
        <dbReference type="EMBL" id="KAG7581856.1"/>
    </source>
</evidence>
<dbReference type="NCBIfam" id="TIGR01640">
    <property type="entry name" value="F_box_assoc_1"/>
    <property type="match status" value="1"/>
</dbReference>
<dbReference type="Proteomes" id="UP000694251">
    <property type="component" value="Chromosome 8"/>
</dbReference>
<dbReference type="InterPro" id="IPR050796">
    <property type="entry name" value="SCF_F-box_component"/>
</dbReference>
<dbReference type="EMBL" id="JAEFBJ010000008">
    <property type="protein sequence ID" value="KAG7581856.1"/>
    <property type="molecule type" value="Genomic_DNA"/>
</dbReference>
<dbReference type="AlphaFoldDB" id="A0A8T2B7A2"/>
<dbReference type="PANTHER" id="PTHR31672">
    <property type="entry name" value="BNACNNG10540D PROTEIN"/>
    <property type="match status" value="1"/>
</dbReference>
<dbReference type="InterPro" id="IPR006527">
    <property type="entry name" value="F-box-assoc_dom_typ1"/>
</dbReference>
<dbReference type="CDD" id="cd22157">
    <property type="entry name" value="F-box_AtFBW1-like"/>
    <property type="match status" value="1"/>
</dbReference>
<sequence length="401" mass="47121">MDLVGEILSRVPLTSLSAVRCTCKSWNALSKHQIFGKAEVSARKQFLGLMVMDSKVCSLRFGLQGIRNDGDDKTVVPTSIKQVSVLDQVEISQVFHCDGLLLCVTKDRWRLVVWNPYLGQFRWIRFRKQFGKYDMFTLGYDNNNRNHKIMRFIDKCGYSYPERRYLEVHDVNSNSWRVVEFNPIWNLCCYYVSLKGNTYFFAQDIIQDQEEEEDLKYENYILCFDFTAERFGPQLPLPFHSYDDEGGAVTLSCVREEQLALLYQSFETRELLEIWISNKIDPNLVSWSKFLKLDITTLTGFPKDFRCGSFFIDDEKKVSVVSDPHKYILFRKPCPYYKVYIIGEDGYFKSFKIKSSKSPELSSYAPSLVQLQTNKPCKRKRRSNKPKRERKNKRRMIEITN</sequence>
<dbReference type="PANTHER" id="PTHR31672:SF13">
    <property type="entry name" value="F-BOX PROTEIN CPR30-LIKE"/>
    <property type="match status" value="1"/>
</dbReference>
<dbReference type="Pfam" id="PF00646">
    <property type="entry name" value="F-box"/>
    <property type="match status" value="1"/>
</dbReference>
<gene>
    <name evidence="4" type="ORF">ISN44_As08g014900</name>
</gene>
<evidence type="ECO:0000259" key="3">
    <source>
        <dbReference type="Pfam" id="PF07734"/>
    </source>
</evidence>
<evidence type="ECO:0000313" key="5">
    <source>
        <dbReference type="Proteomes" id="UP000694251"/>
    </source>
</evidence>